<protein>
    <submittedName>
        <fullName evidence="1">Uncharacterized protein</fullName>
    </submittedName>
</protein>
<dbReference type="Proteomes" id="UP001163223">
    <property type="component" value="Chromosome"/>
</dbReference>
<proteinExistence type="predicted"/>
<reference evidence="1" key="1">
    <citation type="submission" date="2022-11" db="EMBL/GenBank/DDBJ databases">
        <title>beta-Carotene-producing bacterium, Jeongeuplla avenae sp. nov., alleviates the salt stress of Arabidopsis seedlings.</title>
        <authorList>
            <person name="Jiang L."/>
            <person name="Lee J."/>
        </authorList>
    </citation>
    <scope>NUCLEOTIDE SEQUENCE</scope>
    <source>
        <strain evidence="1">DY_R2A_6</strain>
    </source>
</reference>
<dbReference type="EMBL" id="CP113520">
    <property type="protein sequence ID" value="WAJ31626.1"/>
    <property type="molecule type" value="Genomic_DNA"/>
</dbReference>
<evidence type="ECO:0000313" key="1">
    <source>
        <dbReference type="EMBL" id="WAJ31626.1"/>
    </source>
</evidence>
<accession>A0ACD4NXL9</accession>
<gene>
    <name evidence="1" type="ORF">OXU80_15390</name>
</gene>
<name>A0ACD4NXL9_9HYPH</name>
<organism evidence="1 2">
    <name type="scientific">Antarcticirhabdus aurantiaca</name>
    <dbReference type="NCBI Taxonomy" id="2606717"/>
    <lineage>
        <taxon>Bacteria</taxon>
        <taxon>Pseudomonadati</taxon>
        <taxon>Pseudomonadota</taxon>
        <taxon>Alphaproteobacteria</taxon>
        <taxon>Hyphomicrobiales</taxon>
        <taxon>Aurantimonadaceae</taxon>
        <taxon>Antarcticirhabdus</taxon>
    </lineage>
</organism>
<sequence>MAALTVVHRVALREETLTPEIEGVAPNSSKSHGEGLASERVSASATGAGEVFADLVSHSNMRCHVWN</sequence>
<evidence type="ECO:0000313" key="2">
    <source>
        <dbReference type="Proteomes" id="UP001163223"/>
    </source>
</evidence>
<keyword evidence="2" id="KW-1185">Reference proteome</keyword>